<organism evidence="1 2">
    <name type="scientific">Dentiradicibacter hellwigii</name>
    <dbReference type="NCBI Taxonomy" id="3149053"/>
    <lineage>
        <taxon>Bacteria</taxon>
        <taxon>Pseudomonadati</taxon>
        <taxon>Pseudomonadota</taxon>
        <taxon>Betaproteobacteria</taxon>
        <taxon>Rhodocyclales</taxon>
        <taxon>Rhodocyclaceae</taxon>
        <taxon>Dentiradicibacter</taxon>
    </lineage>
</organism>
<dbReference type="EMBL" id="JBEUWX010000002">
    <property type="protein sequence ID" value="MFA9949471.1"/>
    <property type="molecule type" value="Genomic_DNA"/>
</dbReference>
<dbReference type="RefSeq" id="WP_418890596.1">
    <property type="nucleotide sequence ID" value="NZ_JBEUWX010000002.1"/>
</dbReference>
<name>A0ABV4UDN8_9RHOO</name>
<comment type="caution">
    <text evidence="1">The sequence shown here is derived from an EMBL/GenBank/DDBJ whole genome shotgun (WGS) entry which is preliminary data.</text>
</comment>
<proteinExistence type="predicted"/>
<evidence type="ECO:0000313" key="1">
    <source>
        <dbReference type="EMBL" id="MFA9949471.1"/>
    </source>
</evidence>
<dbReference type="Gene3D" id="3.90.1720.70">
    <property type="match status" value="1"/>
</dbReference>
<dbReference type="InterPro" id="IPR025562">
    <property type="entry name" value="Tae4"/>
</dbReference>
<protein>
    <submittedName>
        <fullName evidence="1">Type VI secretion system amidase effector protein Tae4</fullName>
    </submittedName>
</protein>
<dbReference type="Pfam" id="PF14113">
    <property type="entry name" value="Tae4"/>
    <property type="match status" value="1"/>
</dbReference>
<dbReference type="Proteomes" id="UP001574673">
    <property type="component" value="Unassembled WGS sequence"/>
</dbReference>
<keyword evidence="2" id="KW-1185">Reference proteome</keyword>
<reference evidence="2" key="1">
    <citation type="submission" date="2024-06" db="EMBL/GenBank/DDBJ databases">
        <title>Radixoralia hellwigii gen. nov., sp nov., isolated from a root canal in the human oral cavity.</title>
        <authorList>
            <person name="Bartsch S."/>
            <person name="Wittmer A."/>
            <person name="Schulz A.-K."/>
            <person name="Neumann-Schaal M."/>
            <person name="Wolf J."/>
            <person name="Gronow S."/>
            <person name="Tennert C."/>
            <person name="Haecker G."/>
            <person name="Cieplik F."/>
            <person name="Al-Ahmad A."/>
        </authorList>
    </citation>
    <scope>NUCLEOTIDE SEQUENCE [LARGE SCALE GENOMIC DNA]</scope>
    <source>
        <strain evidence="2">Wk13</strain>
    </source>
</reference>
<sequence>MARPSFLAAWTASQKIYDAFNPADKVAEVIGGVVAINIRHPTQPWENTCAVRMSYILNQTGTYIPAIANKTVTGKDRRNYFYRVNDLADFLCRHWGKPKIIKYPPSNALIGQKGIILFEVRGWSTASGHATLYDGNSCYDHCYFNEREANYQTTKAYFWKLS</sequence>
<gene>
    <name evidence="1" type="ORF">ABCS64_03860</name>
</gene>
<accession>A0ABV4UDN8</accession>
<evidence type="ECO:0000313" key="2">
    <source>
        <dbReference type="Proteomes" id="UP001574673"/>
    </source>
</evidence>